<protein>
    <submittedName>
        <fullName evidence="1">Rrf2 family transcriptional regulator</fullName>
    </submittedName>
</protein>
<dbReference type="Pfam" id="PF02082">
    <property type="entry name" value="Rrf2"/>
    <property type="match status" value="1"/>
</dbReference>
<dbReference type="OrthoDB" id="9808360at2"/>
<dbReference type="PANTHER" id="PTHR33221:SF15">
    <property type="entry name" value="HTH-TYPE TRANSCRIPTIONAL REGULATOR YWGB-RELATED"/>
    <property type="match status" value="1"/>
</dbReference>
<dbReference type="SUPFAM" id="SSF46785">
    <property type="entry name" value="Winged helix' DNA-binding domain"/>
    <property type="match status" value="1"/>
</dbReference>
<comment type="caution">
    <text evidence="1">The sequence shown here is derived from an EMBL/GenBank/DDBJ whole genome shotgun (WGS) entry which is preliminary data.</text>
</comment>
<dbReference type="GO" id="GO:0003700">
    <property type="term" value="F:DNA-binding transcription factor activity"/>
    <property type="evidence" value="ECO:0007669"/>
    <property type="project" value="TreeGrafter"/>
</dbReference>
<dbReference type="AlphaFoldDB" id="A0A4Q1S8L4"/>
<evidence type="ECO:0000313" key="2">
    <source>
        <dbReference type="Proteomes" id="UP000290253"/>
    </source>
</evidence>
<dbReference type="Proteomes" id="UP000290253">
    <property type="component" value="Unassembled WGS sequence"/>
</dbReference>
<dbReference type="GO" id="GO:0005829">
    <property type="term" value="C:cytosol"/>
    <property type="evidence" value="ECO:0007669"/>
    <property type="project" value="TreeGrafter"/>
</dbReference>
<evidence type="ECO:0000313" key="1">
    <source>
        <dbReference type="EMBL" id="RXS93337.1"/>
    </source>
</evidence>
<sequence>MLRLTKKADYGLMALKFIAEHEDSVSLSAKDIAEAYHIPPQLLAKILQKLTREGLLRSHAGMNGGYTLSRPAADITAFEVIRAIDGPLFITSCVTDSGSCDLTNSCTIKEPLARVNDSISDVLKNIRISDLADPSHSPMAQQLVTIRTTSRA</sequence>
<proteinExistence type="predicted"/>
<dbReference type="RefSeq" id="WP_129209880.1">
    <property type="nucleotide sequence ID" value="NZ_BMGU01000002.1"/>
</dbReference>
<dbReference type="InterPro" id="IPR000944">
    <property type="entry name" value="Tscrpt_reg_Rrf2"/>
</dbReference>
<dbReference type="PROSITE" id="PS51197">
    <property type="entry name" value="HTH_RRF2_2"/>
    <property type="match status" value="1"/>
</dbReference>
<keyword evidence="2" id="KW-1185">Reference proteome</keyword>
<dbReference type="PROSITE" id="PS01332">
    <property type="entry name" value="HTH_RRF2_1"/>
    <property type="match status" value="1"/>
</dbReference>
<organism evidence="1 2">
    <name type="scientific">Silvibacterium dinghuense</name>
    <dbReference type="NCBI Taxonomy" id="1560006"/>
    <lineage>
        <taxon>Bacteria</taxon>
        <taxon>Pseudomonadati</taxon>
        <taxon>Acidobacteriota</taxon>
        <taxon>Terriglobia</taxon>
        <taxon>Terriglobales</taxon>
        <taxon>Acidobacteriaceae</taxon>
        <taxon>Silvibacterium</taxon>
    </lineage>
</organism>
<dbReference type="NCBIfam" id="TIGR00738">
    <property type="entry name" value="rrf2_super"/>
    <property type="match status" value="1"/>
</dbReference>
<dbReference type="PANTHER" id="PTHR33221">
    <property type="entry name" value="WINGED HELIX-TURN-HELIX TRANSCRIPTIONAL REGULATOR, RRF2 FAMILY"/>
    <property type="match status" value="1"/>
</dbReference>
<reference evidence="1 2" key="1">
    <citation type="journal article" date="2016" name="Int. J. Syst. Evol. Microbiol.">
        <title>Acidipila dinghuensis sp. nov., an acidobacterium isolated from forest soil.</title>
        <authorList>
            <person name="Jiang Y.W."/>
            <person name="Wang J."/>
            <person name="Chen M.H."/>
            <person name="Lv Y.Y."/>
            <person name="Qiu L.H."/>
        </authorList>
    </citation>
    <scope>NUCLEOTIDE SEQUENCE [LARGE SCALE GENOMIC DNA]</scope>
    <source>
        <strain evidence="1 2">DHOF10</strain>
    </source>
</reference>
<dbReference type="EMBL" id="SDMK01000005">
    <property type="protein sequence ID" value="RXS93337.1"/>
    <property type="molecule type" value="Genomic_DNA"/>
</dbReference>
<gene>
    <name evidence="1" type="ORF">ESZ00_18470</name>
</gene>
<dbReference type="InterPro" id="IPR036390">
    <property type="entry name" value="WH_DNA-bd_sf"/>
</dbReference>
<dbReference type="Gene3D" id="1.10.10.10">
    <property type="entry name" value="Winged helix-like DNA-binding domain superfamily/Winged helix DNA-binding domain"/>
    <property type="match status" value="1"/>
</dbReference>
<name>A0A4Q1S8L4_9BACT</name>
<dbReference type="InterPro" id="IPR030489">
    <property type="entry name" value="TR_Rrf2-type_CS"/>
</dbReference>
<dbReference type="InterPro" id="IPR036388">
    <property type="entry name" value="WH-like_DNA-bd_sf"/>
</dbReference>
<accession>A0A4Q1S8L4</accession>